<dbReference type="PROSITE" id="PS00041">
    <property type="entry name" value="HTH_ARAC_FAMILY_1"/>
    <property type="match status" value="1"/>
</dbReference>
<dbReference type="PANTHER" id="PTHR43280:SF29">
    <property type="entry name" value="ARAC-FAMILY TRANSCRIPTIONAL REGULATOR"/>
    <property type="match status" value="1"/>
</dbReference>
<keyword evidence="1" id="KW-0805">Transcription regulation</keyword>
<dbReference type="Gene3D" id="1.10.10.60">
    <property type="entry name" value="Homeodomain-like"/>
    <property type="match status" value="2"/>
</dbReference>
<proteinExistence type="predicted"/>
<evidence type="ECO:0000313" key="7">
    <source>
        <dbReference type="Proteomes" id="UP001560685"/>
    </source>
</evidence>
<keyword evidence="4" id="KW-0812">Transmembrane</keyword>
<dbReference type="InterPro" id="IPR018062">
    <property type="entry name" value="HTH_AraC-typ_CS"/>
</dbReference>
<dbReference type="InterPro" id="IPR009057">
    <property type="entry name" value="Homeodomain-like_sf"/>
</dbReference>
<dbReference type="RefSeq" id="WP_369314835.1">
    <property type="nucleotide sequence ID" value="NZ_JBEHZE010000003.1"/>
</dbReference>
<dbReference type="EMBL" id="JBEHZE010000003">
    <property type="protein sequence ID" value="MEX6634788.1"/>
    <property type="molecule type" value="Genomic_DNA"/>
</dbReference>
<evidence type="ECO:0000256" key="4">
    <source>
        <dbReference type="SAM" id="Phobius"/>
    </source>
</evidence>
<dbReference type="PROSITE" id="PS01124">
    <property type="entry name" value="HTH_ARAC_FAMILY_2"/>
    <property type="match status" value="1"/>
</dbReference>
<evidence type="ECO:0000256" key="2">
    <source>
        <dbReference type="ARBA" id="ARBA00023125"/>
    </source>
</evidence>
<dbReference type="SMART" id="SM00342">
    <property type="entry name" value="HTH_ARAC"/>
    <property type="match status" value="1"/>
</dbReference>
<feature type="transmembrane region" description="Helical" evidence="4">
    <location>
        <begin position="182"/>
        <end position="200"/>
    </location>
</feature>
<comment type="caution">
    <text evidence="6">The sequence shown here is derived from an EMBL/GenBank/DDBJ whole genome shotgun (WGS) entry which is preliminary data.</text>
</comment>
<feature type="transmembrane region" description="Helical" evidence="4">
    <location>
        <begin position="6"/>
        <end position="25"/>
    </location>
</feature>
<protein>
    <submittedName>
        <fullName evidence="6">Helix-turn-helix transcriptional regulator</fullName>
    </submittedName>
</protein>
<keyword evidence="4" id="KW-1133">Transmembrane helix</keyword>
<gene>
    <name evidence="6" type="ORF">ABFZ84_14650</name>
</gene>
<evidence type="ECO:0000256" key="3">
    <source>
        <dbReference type="ARBA" id="ARBA00023163"/>
    </source>
</evidence>
<dbReference type="PANTHER" id="PTHR43280">
    <property type="entry name" value="ARAC-FAMILY TRANSCRIPTIONAL REGULATOR"/>
    <property type="match status" value="1"/>
</dbReference>
<keyword evidence="7" id="KW-1185">Reference proteome</keyword>
<organism evidence="6 7">
    <name type="scientific">Hyphococcus lacteus</name>
    <dbReference type="NCBI Taxonomy" id="3143536"/>
    <lineage>
        <taxon>Bacteria</taxon>
        <taxon>Pseudomonadati</taxon>
        <taxon>Pseudomonadota</taxon>
        <taxon>Alphaproteobacteria</taxon>
        <taxon>Parvularculales</taxon>
        <taxon>Parvularculaceae</taxon>
        <taxon>Hyphococcus</taxon>
    </lineage>
</organism>
<dbReference type="Pfam" id="PF12833">
    <property type="entry name" value="HTH_18"/>
    <property type="match status" value="1"/>
</dbReference>
<feature type="transmembrane region" description="Helical" evidence="4">
    <location>
        <begin position="136"/>
        <end position="161"/>
    </location>
</feature>
<evidence type="ECO:0000313" key="6">
    <source>
        <dbReference type="EMBL" id="MEX6634788.1"/>
    </source>
</evidence>
<dbReference type="InterPro" id="IPR020449">
    <property type="entry name" value="Tscrpt_reg_AraC-type_HTH"/>
</dbReference>
<feature type="transmembrane region" description="Helical" evidence="4">
    <location>
        <begin position="95"/>
        <end position="116"/>
    </location>
</feature>
<feature type="domain" description="HTH araC/xylS-type" evidence="5">
    <location>
        <begin position="276"/>
        <end position="381"/>
    </location>
</feature>
<feature type="transmembrane region" description="Helical" evidence="4">
    <location>
        <begin position="37"/>
        <end position="57"/>
    </location>
</feature>
<feature type="transmembrane region" description="Helical" evidence="4">
    <location>
        <begin position="212"/>
        <end position="235"/>
    </location>
</feature>
<name>A0ABV3Z894_9PROT</name>
<keyword evidence="2" id="KW-0238">DNA-binding</keyword>
<evidence type="ECO:0000259" key="5">
    <source>
        <dbReference type="PROSITE" id="PS01124"/>
    </source>
</evidence>
<dbReference type="Proteomes" id="UP001560685">
    <property type="component" value="Unassembled WGS sequence"/>
</dbReference>
<sequence length="385" mass="41990">MASTSATAISALALGIFLMGAVSTQRATGSKPLKLKLLLVLALLTALSSIPLIVAFFPVAYPIYMPLMLPVLMALPAAVLYYIDSRVSSVALNRLSVLHCIMPIMGACITLGYWLLPTKDRSSMFILGELPPGFAPSFLAIATITLILVWSVVSFIYLVFAMKRLQAYRDNLKNYFSNTESYSMRWVESVMVGLVTLWVLTAGSLVADNIGLGLILSGDVALLVAAGVLLLLAAFSPEAQSELVLLKPPNDSGLPTDEAVARSKYLKSALSPDRKERLSQRIKDCLSSEKLYLDPNLSLKKLSDHLGATTNAVSQTINEEIGVNFFDYMASWRAKAAKELLANTNETVLSISLEVGFNSRSTFYKAFKKETGLTPKAYRDQQKKL</sequence>
<feature type="transmembrane region" description="Helical" evidence="4">
    <location>
        <begin position="63"/>
        <end position="83"/>
    </location>
</feature>
<keyword evidence="3" id="KW-0804">Transcription</keyword>
<dbReference type="InterPro" id="IPR018060">
    <property type="entry name" value="HTH_AraC"/>
</dbReference>
<evidence type="ECO:0000256" key="1">
    <source>
        <dbReference type="ARBA" id="ARBA00023015"/>
    </source>
</evidence>
<dbReference type="PRINTS" id="PR00032">
    <property type="entry name" value="HTHARAC"/>
</dbReference>
<dbReference type="SUPFAM" id="SSF46689">
    <property type="entry name" value="Homeodomain-like"/>
    <property type="match status" value="1"/>
</dbReference>
<accession>A0ABV3Z894</accession>
<reference evidence="6 7" key="1">
    <citation type="submission" date="2024-05" db="EMBL/GenBank/DDBJ databases">
        <title>Three bacterial strains, DH-69, EH-24, and ECK-19 isolated from coastal sediments.</title>
        <authorList>
            <person name="Ye Y.-Q."/>
            <person name="Du Z.-J."/>
        </authorList>
    </citation>
    <scope>NUCLEOTIDE SEQUENCE [LARGE SCALE GENOMIC DNA]</scope>
    <source>
        <strain evidence="6 7">ECK-19</strain>
    </source>
</reference>
<keyword evidence="4" id="KW-0472">Membrane</keyword>